<evidence type="ECO:0000256" key="3">
    <source>
        <dbReference type="ARBA" id="ARBA00022614"/>
    </source>
</evidence>
<keyword evidence="6" id="KW-0812">Transmembrane</keyword>
<dbReference type="SUPFAM" id="SSF56112">
    <property type="entry name" value="Protein kinase-like (PK-like)"/>
    <property type="match status" value="1"/>
</dbReference>
<dbReference type="GO" id="GO:0004672">
    <property type="term" value="F:protein kinase activity"/>
    <property type="evidence" value="ECO:0007669"/>
    <property type="project" value="InterPro"/>
</dbReference>
<name>A0A811NXL8_9POAL</name>
<dbReference type="Pfam" id="PF23598">
    <property type="entry name" value="LRR_14"/>
    <property type="match status" value="1"/>
</dbReference>
<dbReference type="Pfam" id="PF00069">
    <property type="entry name" value="Pkinase"/>
    <property type="match status" value="1"/>
</dbReference>
<dbReference type="PROSITE" id="PS00108">
    <property type="entry name" value="PROTEIN_KINASE_ST"/>
    <property type="match status" value="1"/>
</dbReference>
<keyword evidence="9 15" id="KW-0547">Nucleotide-binding</keyword>
<gene>
    <name evidence="17" type="ORF">NCGR_LOCUS22359</name>
</gene>
<accession>A0A811NXL8</accession>
<dbReference type="SUPFAM" id="SSF52058">
    <property type="entry name" value="L domain-like"/>
    <property type="match status" value="1"/>
</dbReference>
<evidence type="ECO:0000256" key="2">
    <source>
        <dbReference type="ARBA" id="ARBA00009592"/>
    </source>
</evidence>
<evidence type="ECO:0000256" key="4">
    <source>
        <dbReference type="ARBA" id="ARBA00022626"/>
    </source>
</evidence>
<evidence type="ECO:0000256" key="10">
    <source>
        <dbReference type="ARBA" id="ARBA00022777"/>
    </source>
</evidence>
<feature type="binding site" evidence="15">
    <location>
        <position position="303"/>
    </location>
    <ligand>
        <name>ATP</name>
        <dbReference type="ChEBI" id="CHEBI:30616"/>
    </ligand>
</feature>
<dbReference type="InterPro" id="IPR003591">
    <property type="entry name" value="Leu-rich_rpt_typical-subtyp"/>
</dbReference>
<comment type="similarity">
    <text evidence="2">Belongs to the RLP family.</text>
</comment>
<evidence type="ECO:0000256" key="8">
    <source>
        <dbReference type="ARBA" id="ARBA00022737"/>
    </source>
</evidence>
<comment type="subcellular location">
    <subcellularLocation>
        <location evidence="1">Cell membrane</location>
        <topology evidence="1">Single-pass membrane protein</topology>
    </subcellularLocation>
</comment>
<dbReference type="PROSITE" id="PS00107">
    <property type="entry name" value="PROTEIN_KINASE_ATP"/>
    <property type="match status" value="1"/>
</dbReference>
<dbReference type="InterPro" id="IPR000719">
    <property type="entry name" value="Prot_kinase_dom"/>
</dbReference>
<keyword evidence="12" id="KW-1133">Transmembrane helix</keyword>
<organism evidence="17 18">
    <name type="scientific">Miscanthus lutarioriparius</name>
    <dbReference type="NCBI Taxonomy" id="422564"/>
    <lineage>
        <taxon>Eukaryota</taxon>
        <taxon>Viridiplantae</taxon>
        <taxon>Streptophyta</taxon>
        <taxon>Embryophyta</taxon>
        <taxon>Tracheophyta</taxon>
        <taxon>Spermatophyta</taxon>
        <taxon>Magnoliopsida</taxon>
        <taxon>Liliopsida</taxon>
        <taxon>Poales</taxon>
        <taxon>Poaceae</taxon>
        <taxon>PACMAD clade</taxon>
        <taxon>Panicoideae</taxon>
        <taxon>Andropogonodae</taxon>
        <taxon>Andropogoneae</taxon>
        <taxon>Saccharinae</taxon>
        <taxon>Miscanthus</taxon>
    </lineage>
</organism>
<keyword evidence="10" id="KW-0418">Kinase</keyword>
<evidence type="ECO:0000256" key="6">
    <source>
        <dbReference type="ARBA" id="ARBA00022692"/>
    </source>
</evidence>
<keyword evidence="14" id="KW-0325">Glycoprotein</keyword>
<dbReference type="InterPro" id="IPR011009">
    <property type="entry name" value="Kinase-like_dom_sf"/>
</dbReference>
<keyword evidence="11 15" id="KW-0067">ATP-binding</keyword>
<dbReference type="Gene3D" id="1.10.510.10">
    <property type="entry name" value="Transferase(Phosphotransferase) domain 1"/>
    <property type="match status" value="1"/>
</dbReference>
<evidence type="ECO:0000256" key="9">
    <source>
        <dbReference type="ARBA" id="ARBA00022741"/>
    </source>
</evidence>
<dbReference type="InterPro" id="IPR001611">
    <property type="entry name" value="Leu-rich_rpt"/>
</dbReference>
<dbReference type="Gene3D" id="3.80.10.10">
    <property type="entry name" value="Ribonuclease Inhibitor"/>
    <property type="match status" value="1"/>
</dbReference>
<dbReference type="AlphaFoldDB" id="A0A811NXL8"/>
<dbReference type="PANTHER" id="PTHR27008">
    <property type="entry name" value="OS04G0122200 PROTEIN"/>
    <property type="match status" value="1"/>
</dbReference>
<reference evidence="17" key="1">
    <citation type="submission" date="2020-10" db="EMBL/GenBank/DDBJ databases">
        <authorList>
            <person name="Han B."/>
            <person name="Lu T."/>
            <person name="Zhao Q."/>
            <person name="Huang X."/>
            <person name="Zhao Y."/>
        </authorList>
    </citation>
    <scope>NUCLEOTIDE SEQUENCE</scope>
</reference>
<dbReference type="PRINTS" id="PR00019">
    <property type="entry name" value="LEURICHRPT"/>
</dbReference>
<keyword evidence="13" id="KW-0472">Membrane</keyword>
<dbReference type="InterPro" id="IPR008271">
    <property type="entry name" value="Ser/Thr_kinase_AS"/>
</dbReference>
<evidence type="ECO:0000259" key="16">
    <source>
        <dbReference type="PROSITE" id="PS50011"/>
    </source>
</evidence>
<dbReference type="InterPro" id="IPR032675">
    <property type="entry name" value="LRR_dom_sf"/>
</dbReference>
<evidence type="ECO:0000313" key="17">
    <source>
        <dbReference type="EMBL" id="CAD6232759.1"/>
    </source>
</evidence>
<dbReference type="Proteomes" id="UP000604825">
    <property type="component" value="Unassembled WGS sequence"/>
</dbReference>
<dbReference type="FunFam" id="3.80.10.10:FF:000111">
    <property type="entry name" value="LRR receptor-like serine/threonine-protein kinase ERECTA"/>
    <property type="match status" value="1"/>
</dbReference>
<keyword evidence="4" id="KW-1070">Brassinosteroid signaling pathway</keyword>
<dbReference type="PROSITE" id="PS50011">
    <property type="entry name" value="PROTEIN_KINASE_DOM"/>
    <property type="match status" value="1"/>
</dbReference>
<dbReference type="Pfam" id="PF00560">
    <property type="entry name" value="LRR_1"/>
    <property type="match status" value="1"/>
</dbReference>
<evidence type="ECO:0000256" key="7">
    <source>
        <dbReference type="ARBA" id="ARBA00022729"/>
    </source>
</evidence>
<keyword evidence="5" id="KW-0808">Transferase</keyword>
<keyword evidence="8" id="KW-0677">Repeat</keyword>
<comment type="caution">
    <text evidence="17">The sequence shown here is derived from an EMBL/GenBank/DDBJ whole genome shotgun (WGS) entry which is preliminary data.</text>
</comment>
<dbReference type="InterPro" id="IPR017441">
    <property type="entry name" value="Protein_kinase_ATP_BS"/>
</dbReference>
<dbReference type="FunFam" id="3.80.10.10:FF:000041">
    <property type="entry name" value="LRR receptor-like serine/threonine-protein kinase ERECTA"/>
    <property type="match status" value="1"/>
</dbReference>
<dbReference type="GO" id="GO:0005524">
    <property type="term" value="F:ATP binding"/>
    <property type="evidence" value="ECO:0007669"/>
    <property type="project" value="UniProtKB-UniRule"/>
</dbReference>
<dbReference type="SMART" id="SM00369">
    <property type="entry name" value="LRR_TYP"/>
    <property type="match status" value="4"/>
</dbReference>
<protein>
    <recommendedName>
        <fullName evidence="16">Protein kinase domain-containing protein</fullName>
    </recommendedName>
</protein>
<dbReference type="GO" id="GO:0005886">
    <property type="term" value="C:plasma membrane"/>
    <property type="evidence" value="ECO:0007669"/>
    <property type="project" value="UniProtKB-SubCell"/>
</dbReference>
<keyword evidence="3" id="KW-0433">Leucine-rich repeat</keyword>
<evidence type="ECO:0000256" key="15">
    <source>
        <dbReference type="PROSITE-ProRule" id="PRU10141"/>
    </source>
</evidence>
<evidence type="ECO:0000256" key="12">
    <source>
        <dbReference type="ARBA" id="ARBA00022989"/>
    </source>
</evidence>
<dbReference type="PROSITE" id="PS51450">
    <property type="entry name" value="LRR"/>
    <property type="match status" value="1"/>
</dbReference>
<dbReference type="EMBL" id="CAJGYO010000005">
    <property type="protein sequence ID" value="CAD6232759.1"/>
    <property type="molecule type" value="Genomic_DNA"/>
</dbReference>
<evidence type="ECO:0000256" key="11">
    <source>
        <dbReference type="ARBA" id="ARBA00022840"/>
    </source>
</evidence>
<dbReference type="PANTHER" id="PTHR27008:SF544">
    <property type="entry name" value="PROTEIN KINASE DOMAIN-CONTAINING PROTEIN"/>
    <property type="match status" value="1"/>
</dbReference>
<evidence type="ECO:0000313" key="18">
    <source>
        <dbReference type="Proteomes" id="UP000604825"/>
    </source>
</evidence>
<dbReference type="InterPro" id="IPR051809">
    <property type="entry name" value="Plant_receptor-like_S/T_kinase"/>
</dbReference>
<evidence type="ECO:0000256" key="14">
    <source>
        <dbReference type="ARBA" id="ARBA00023180"/>
    </source>
</evidence>
<proteinExistence type="inferred from homology"/>
<dbReference type="InterPro" id="IPR055414">
    <property type="entry name" value="LRR_R13L4/SHOC2-like"/>
</dbReference>
<feature type="domain" description="Protein kinase" evidence="16">
    <location>
        <begin position="274"/>
        <end position="539"/>
    </location>
</feature>
<evidence type="ECO:0000256" key="1">
    <source>
        <dbReference type="ARBA" id="ARBA00004162"/>
    </source>
</evidence>
<dbReference type="OrthoDB" id="656102at2759"/>
<dbReference type="Gene3D" id="3.30.200.20">
    <property type="entry name" value="Phosphorylase Kinase, domain 1"/>
    <property type="match status" value="1"/>
</dbReference>
<keyword evidence="18" id="KW-1185">Reference proteome</keyword>
<keyword evidence="7" id="KW-0732">Signal</keyword>
<dbReference type="GO" id="GO:0009742">
    <property type="term" value="P:brassinosteroid mediated signaling pathway"/>
    <property type="evidence" value="ECO:0007669"/>
    <property type="project" value="UniProtKB-KW"/>
</dbReference>
<evidence type="ECO:0000256" key="13">
    <source>
        <dbReference type="ARBA" id="ARBA00023136"/>
    </source>
</evidence>
<sequence length="539" mass="59050">MGHTPNMGCYNYILTGLIPASIGNLSKLTNLFAQNAQLEGAIPASLGKPTNLVSLDLSMNHLNGSIPREILKLPLVSNVLSLSYNSLSGPLLPEVGSLGNINNLVLSGNQLSGEVPDSIGKCTVLQGLWLDDNLFEGTIPQSLNSLKGLSTLNLSMNRLYGSIPDGIGSINNLQELYLAHNNLSGQIPIVLENLTSLSELDLSFNNLNGEVPKEGIFKNLANMSITGNNDLCAVNLLIYKKLKQKQRSPFPPSIAEEQYDQISYHSLARGTDEFSEANLLGKGSFGAVYKCTFQDEGIIAAVKVFNLQISGSSRSFVAECQEFKGLVFEFMPNGSLNGWLHPESDTPAQTNTLSLEQRLDIAVDIVDALNYLHNHCEPPIVHCDLKPSNILLAEDMSARVGDFGICRIHPERASKTLQNSNSTTGIRGSIGNVAPDSLDLHKFSEDALPDRIWEIADATMWLHTDIHHNDRRSRIENCLVSVIALGISCSKKQIRERTPMQDAATEMHDIRDSYLKFVSSVCVEHREEQRSAVICRNSE</sequence>
<evidence type="ECO:0000256" key="5">
    <source>
        <dbReference type="ARBA" id="ARBA00022679"/>
    </source>
</evidence>
<dbReference type="SMART" id="SM00220">
    <property type="entry name" value="S_TKc"/>
    <property type="match status" value="1"/>
</dbReference>